<accession>A0AAW9NW26</accession>
<keyword evidence="4" id="KW-1185">Reference proteome</keyword>
<dbReference type="PANTHER" id="PTHR46558:SF11">
    <property type="entry name" value="HTH-TYPE TRANSCRIPTIONAL REGULATOR XRE"/>
    <property type="match status" value="1"/>
</dbReference>
<dbReference type="InterPro" id="IPR010982">
    <property type="entry name" value="Lambda_DNA-bd_dom_sf"/>
</dbReference>
<dbReference type="PANTHER" id="PTHR46558">
    <property type="entry name" value="TRACRIPTIONAL REGULATORY PROTEIN-RELATED-RELATED"/>
    <property type="match status" value="1"/>
</dbReference>
<dbReference type="RefSeq" id="WP_326123641.1">
    <property type="nucleotide sequence ID" value="NZ_JARSFG010000016.1"/>
</dbReference>
<dbReference type="EMBL" id="JARSFG010000016">
    <property type="protein sequence ID" value="MEC1179148.1"/>
    <property type="molecule type" value="Genomic_DNA"/>
</dbReference>
<dbReference type="AlphaFoldDB" id="A0AAW9NW26"/>
<evidence type="ECO:0000256" key="1">
    <source>
        <dbReference type="ARBA" id="ARBA00023125"/>
    </source>
</evidence>
<evidence type="ECO:0000313" key="4">
    <source>
        <dbReference type="Proteomes" id="UP001344888"/>
    </source>
</evidence>
<gene>
    <name evidence="3" type="ORF">P9B03_11695</name>
</gene>
<dbReference type="PROSITE" id="PS50943">
    <property type="entry name" value="HTH_CROC1"/>
    <property type="match status" value="1"/>
</dbReference>
<comment type="caution">
    <text evidence="3">The sequence shown here is derived from an EMBL/GenBank/DDBJ whole genome shotgun (WGS) entry which is preliminary data.</text>
</comment>
<reference evidence="3 4" key="1">
    <citation type="submission" date="2023-03" db="EMBL/GenBank/DDBJ databases">
        <title>Bacillus Genome Sequencing.</title>
        <authorList>
            <person name="Dunlap C."/>
        </authorList>
    </citation>
    <scope>NUCLEOTIDE SEQUENCE [LARGE SCALE GENOMIC DNA]</scope>
    <source>
        <strain evidence="3 4">B-59205</strain>
    </source>
</reference>
<dbReference type="Proteomes" id="UP001344888">
    <property type="component" value="Unassembled WGS sequence"/>
</dbReference>
<evidence type="ECO:0000313" key="3">
    <source>
        <dbReference type="EMBL" id="MEC1179148.1"/>
    </source>
</evidence>
<protein>
    <submittedName>
        <fullName evidence="3">Helix-turn-helix transcriptional regulator</fullName>
    </submittedName>
</protein>
<proteinExistence type="predicted"/>
<dbReference type="Pfam" id="PF01381">
    <property type="entry name" value="HTH_3"/>
    <property type="match status" value="1"/>
</dbReference>
<feature type="domain" description="HTH cro/C1-type" evidence="2">
    <location>
        <begin position="10"/>
        <end position="64"/>
    </location>
</feature>
<sequence length="373" mass="42801">MEHFQFATKLAAKRKELGVTQEQVAQYVGVSKAAVSKWEKGQSYPDITLLPKLATYFNMTIDALLGYEPQMTTAHMRKIYAELAEKFSEQHFAEVQQEMETLLAEYYACFPFLLQMAQLYLNYYKGADEPVAILQRVDELCQRIIENCGDVKVIYEAEMLQAYAKLEQGQFEQVLEILGEEARMQYGVEHLISMALAMRGDHNKAKEILQVSMYQHMLGTISSATNSLQYEMSNASYFDATVQRVEAMLQLFSIGKLNMNAGLVFYLQAAAGYAQQQRQQEAVALLKKYCEVCLNIKFPIELRGDSYFYLLDNWIANNIHLGAQAPRDEQSIKRDLLISITKQPIFAEILQDEGLQKMLRKVAKHLQIEEEMR</sequence>
<evidence type="ECO:0000259" key="2">
    <source>
        <dbReference type="PROSITE" id="PS50943"/>
    </source>
</evidence>
<organism evidence="3 4">
    <name type="scientific">Metasolibacillus meyeri</name>
    <dbReference type="NCBI Taxonomy" id="1071052"/>
    <lineage>
        <taxon>Bacteria</taxon>
        <taxon>Bacillati</taxon>
        <taxon>Bacillota</taxon>
        <taxon>Bacilli</taxon>
        <taxon>Bacillales</taxon>
        <taxon>Caryophanaceae</taxon>
        <taxon>Metasolibacillus</taxon>
    </lineage>
</organism>
<dbReference type="Gene3D" id="1.10.260.40">
    <property type="entry name" value="lambda repressor-like DNA-binding domains"/>
    <property type="match status" value="1"/>
</dbReference>
<dbReference type="InterPro" id="IPR001387">
    <property type="entry name" value="Cro/C1-type_HTH"/>
</dbReference>
<keyword evidence="1" id="KW-0238">DNA-binding</keyword>
<name>A0AAW9NW26_9BACL</name>
<dbReference type="CDD" id="cd00093">
    <property type="entry name" value="HTH_XRE"/>
    <property type="match status" value="1"/>
</dbReference>
<dbReference type="SUPFAM" id="SSF47413">
    <property type="entry name" value="lambda repressor-like DNA-binding domains"/>
    <property type="match status" value="1"/>
</dbReference>
<dbReference type="GO" id="GO:0003677">
    <property type="term" value="F:DNA binding"/>
    <property type="evidence" value="ECO:0007669"/>
    <property type="project" value="UniProtKB-KW"/>
</dbReference>
<dbReference type="SMART" id="SM00530">
    <property type="entry name" value="HTH_XRE"/>
    <property type="match status" value="1"/>
</dbReference>